<sequence length="452" mass="48826">MSIAVPSILERGFASQDIITRDVVIIGGGATGTYAAVRLREDFNKSVVVIEKTGRLGGHTETYFDPVTGYPVDYGVQAWVDGPIVRNFTGRFNISLVPAVSPPFATDYIDFKTGKHVIPPFTNATIIGQALGTYFQLILQWPFLAEGYNLPSPIPADLLLTFGDFVNKYGIQAAVPTIWTFSQSVGDILNTPTIYIVQTFGISEVQAVLENGFVVPADHFNSELYLKASALLGADVLYGTTTIDVARHDVGLQQITVQTPTGQKLIKAKKILVTIPPTADNMKPFTLNHHESSLFNQWQYTTYYTGIIRNGVPDDVNVINTQSGTEFDLPTLPFVQEFSFSGVPGLHTFHTVSTKSQTDADVESLILSDLTAMSSAGTFPASSPSIEVLSNHTPLGLRVTADSIAAGFYANLYALQGLKGTFYTGLAWAGDYTSVLWTFTDALLPGIAAAAT</sequence>
<dbReference type="RefSeq" id="XP_018073167.1">
    <property type="nucleotide sequence ID" value="XM_018216817.1"/>
</dbReference>
<dbReference type="KEGG" id="psco:LY89DRAFT_696265"/>
<name>A0A194XGB0_MOLSC</name>
<dbReference type="Pfam" id="PF01593">
    <property type="entry name" value="Amino_oxidase"/>
    <property type="match status" value="1"/>
</dbReference>
<dbReference type="Gene3D" id="3.30.70.1990">
    <property type="match status" value="1"/>
</dbReference>
<evidence type="ECO:0000313" key="3">
    <source>
        <dbReference type="Proteomes" id="UP000070700"/>
    </source>
</evidence>
<dbReference type="InParanoid" id="A0A194XGB0"/>
<dbReference type="STRING" id="149040.A0A194XGB0"/>
<dbReference type="OrthoDB" id="68575at2759"/>
<organism evidence="2 3">
    <name type="scientific">Mollisia scopiformis</name>
    <name type="common">Conifer needle endophyte fungus</name>
    <name type="synonym">Phialocephala scopiformis</name>
    <dbReference type="NCBI Taxonomy" id="149040"/>
    <lineage>
        <taxon>Eukaryota</taxon>
        <taxon>Fungi</taxon>
        <taxon>Dikarya</taxon>
        <taxon>Ascomycota</taxon>
        <taxon>Pezizomycotina</taxon>
        <taxon>Leotiomycetes</taxon>
        <taxon>Helotiales</taxon>
        <taxon>Mollisiaceae</taxon>
        <taxon>Mollisia</taxon>
    </lineage>
</organism>
<evidence type="ECO:0000259" key="1">
    <source>
        <dbReference type="Pfam" id="PF01593"/>
    </source>
</evidence>
<dbReference type="Gene3D" id="1.10.405.20">
    <property type="match status" value="1"/>
</dbReference>
<dbReference type="InterPro" id="IPR036188">
    <property type="entry name" value="FAD/NAD-bd_sf"/>
</dbReference>
<dbReference type="GO" id="GO:0016491">
    <property type="term" value="F:oxidoreductase activity"/>
    <property type="evidence" value="ECO:0007669"/>
    <property type="project" value="InterPro"/>
</dbReference>
<protein>
    <submittedName>
        <fullName evidence="2">FAD/NAD(P)-binding domain-containing protein</fullName>
    </submittedName>
</protein>
<evidence type="ECO:0000313" key="2">
    <source>
        <dbReference type="EMBL" id="KUJ18812.1"/>
    </source>
</evidence>
<dbReference type="AlphaFoldDB" id="A0A194XGB0"/>
<dbReference type="SUPFAM" id="SSF51905">
    <property type="entry name" value="FAD/NAD(P)-binding domain"/>
    <property type="match status" value="1"/>
</dbReference>
<dbReference type="InterPro" id="IPR002937">
    <property type="entry name" value="Amino_oxidase"/>
</dbReference>
<dbReference type="Gene3D" id="3.50.50.60">
    <property type="entry name" value="FAD/NAD(P)-binding domain"/>
    <property type="match status" value="1"/>
</dbReference>
<dbReference type="EMBL" id="KQ947412">
    <property type="protein sequence ID" value="KUJ18812.1"/>
    <property type="molecule type" value="Genomic_DNA"/>
</dbReference>
<dbReference type="Pfam" id="PF13450">
    <property type="entry name" value="NAD_binding_8"/>
    <property type="match status" value="1"/>
</dbReference>
<accession>A0A194XGB0</accession>
<keyword evidence="3" id="KW-1185">Reference proteome</keyword>
<dbReference type="GeneID" id="28826543"/>
<gene>
    <name evidence="2" type="ORF">LY89DRAFT_696265</name>
</gene>
<dbReference type="Proteomes" id="UP000070700">
    <property type="component" value="Unassembled WGS sequence"/>
</dbReference>
<feature type="domain" description="Amine oxidase" evidence="1">
    <location>
        <begin position="170"/>
        <end position="451"/>
    </location>
</feature>
<reference evidence="2 3" key="1">
    <citation type="submission" date="2015-10" db="EMBL/GenBank/DDBJ databases">
        <title>Full genome of DAOMC 229536 Phialocephala scopiformis, a fungal endophyte of spruce producing the potent anti-insectan compound rugulosin.</title>
        <authorList>
            <consortium name="DOE Joint Genome Institute"/>
            <person name="Walker A.K."/>
            <person name="Frasz S.L."/>
            <person name="Seifert K.A."/>
            <person name="Miller J.D."/>
            <person name="Mondo S.J."/>
            <person name="Labutti K."/>
            <person name="Lipzen A."/>
            <person name="Dockter R."/>
            <person name="Kennedy M."/>
            <person name="Grigoriev I.V."/>
            <person name="Spatafora J.W."/>
        </authorList>
    </citation>
    <scope>NUCLEOTIDE SEQUENCE [LARGE SCALE GENOMIC DNA]</scope>
    <source>
        <strain evidence="2 3">CBS 120377</strain>
    </source>
</reference>
<proteinExistence type="predicted"/>